<dbReference type="EMBL" id="SOHE01000040">
    <property type="protein sequence ID" value="TFD50794.1"/>
    <property type="molecule type" value="Genomic_DNA"/>
</dbReference>
<evidence type="ECO:0000313" key="2">
    <source>
        <dbReference type="Proteomes" id="UP000297447"/>
    </source>
</evidence>
<gene>
    <name evidence="1" type="ORF">E3T55_08325</name>
</gene>
<dbReference type="InterPro" id="IPR007253">
    <property type="entry name" value="Cell_wall-bd_2"/>
</dbReference>
<dbReference type="Pfam" id="PF08310">
    <property type="entry name" value="LGFP"/>
    <property type="match status" value="4"/>
</dbReference>
<comment type="caution">
    <text evidence="1">The sequence shown here is derived from an EMBL/GenBank/DDBJ whole genome shotgun (WGS) entry which is preliminary data.</text>
</comment>
<proteinExistence type="predicted"/>
<dbReference type="PANTHER" id="PTHR30032">
    <property type="entry name" value="N-ACETYLMURAMOYL-L-ALANINE AMIDASE-RELATED"/>
    <property type="match status" value="1"/>
</dbReference>
<dbReference type="PANTHER" id="PTHR30032:SF8">
    <property type="entry name" value="GERMINATION-SPECIFIC N-ACETYLMURAMOYL-L-ALANINE AMIDASE"/>
    <property type="match status" value="1"/>
</dbReference>
<dbReference type="Pfam" id="PF04122">
    <property type="entry name" value="CW_binding_2"/>
    <property type="match status" value="3"/>
</dbReference>
<keyword evidence="2" id="KW-1185">Reference proteome</keyword>
<sequence length="828" mass="85086">MNLLLRTVSLVVALIVMIGTLVAVDTASNSPAAQAASGEGFNAGNIISDSIFYNSGTMSAADIQSFLNSKVANCASGYTCLKDYRADSTSQPARAAGCAAFAGRSGLSAAQIISEVSTACSINPQTLLVLLEKEQGLVTRTSPTDGIYRKATGYGCPDTAVCDSVYYGFFNQVYNAAFQFKKYQASPGGRGYQAGRTNTIQWHPNAGCGSSQVYIQNQATAGLYLYTPYRPNQAALNNMYGSGDGCSSYGNRNFYRIFTDWFGATQGVAPHGEMVALYNTGALGLAVTGPFVSSIGVEQLFQSGWAYWSESSGAFLVAGAIGNTYRDKSGTSGGLGFPVAAERSEANGGASQRFQRGWLYWSDRTGTHQTSGAIADKYLASAGPAGGLGYPMTDETALAGGGSSQQFEGAYIYWSEATGNQSVSGALASRLIDIGGPGSGIGHPVADESAAANGGTRQLFQNGSLYWSGGTGAFEVLSPLDASYQQSGGPGGALGYPTSGTRVFAEQEFEQAFTGGLRQWSVANGFLAVPAVTQVGGADRYATAVAISREGFATTASTVYIATGADFPDALGAAPAAAKQGAPLLLVETNALPSAVAAEISRLKPARIVVVGGESVVSAAVANQLRTLSPRVDRLAGIDRFETARKVIADAFPNGAAHAYVATGWDYPDALTAAAAAGAKGVPVVLVDGRAATAGTATTQLLNTLKVTKATIVGASAVVSDGLATSITTSSRSVERLGGVDRFATAQLVNESGFQSSARVFYATAYEFPDALAGAALAGAKKSPLYVVEAGCVPGDALWDLDRLGTQTVTLLGGTGALGASVKSLRRC</sequence>
<dbReference type="Gene3D" id="3.40.50.12090">
    <property type="match status" value="1"/>
</dbReference>
<dbReference type="AlphaFoldDB" id="A0A4R9A2I4"/>
<dbReference type="InterPro" id="IPR051922">
    <property type="entry name" value="Bact_Sporulation_Assoc"/>
</dbReference>
<evidence type="ECO:0000313" key="1">
    <source>
        <dbReference type="EMBL" id="TFD50794.1"/>
    </source>
</evidence>
<dbReference type="InterPro" id="IPR013207">
    <property type="entry name" value="LGFP"/>
</dbReference>
<dbReference type="OrthoDB" id="9764271at2"/>
<accession>A0A4R9A2I4</accession>
<reference evidence="1 2" key="1">
    <citation type="submission" date="2019-03" db="EMBL/GenBank/DDBJ databases">
        <title>Genomics of glacier-inhabiting Cryobacterium strains.</title>
        <authorList>
            <person name="Liu Q."/>
            <person name="Xin Y.-H."/>
        </authorList>
    </citation>
    <scope>NUCLEOTIDE SEQUENCE [LARGE SCALE GENOMIC DNA]</scope>
    <source>
        <strain evidence="1 2">Hh14</strain>
    </source>
</reference>
<dbReference type="Proteomes" id="UP000297447">
    <property type="component" value="Unassembled WGS sequence"/>
</dbReference>
<evidence type="ECO:0008006" key="3">
    <source>
        <dbReference type="Google" id="ProtNLM"/>
    </source>
</evidence>
<name>A0A4R9A2I4_9MICO</name>
<protein>
    <recommendedName>
        <fullName evidence="3">Cell wall-binding repeat-containing protein</fullName>
    </recommendedName>
</protein>
<dbReference type="RefSeq" id="WP_134519109.1">
    <property type="nucleotide sequence ID" value="NZ_SOHE01000040.1"/>
</dbReference>
<organism evidence="1 2">
    <name type="scientific">Cryobacterium frigoriphilum</name>
    <dbReference type="NCBI Taxonomy" id="1259150"/>
    <lineage>
        <taxon>Bacteria</taxon>
        <taxon>Bacillati</taxon>
        <taxon>Actinomycetota</taxon>
        <taxon>Actinomycetes</taxon>
        <taxon>Micrococcales</taxon>
        <taxon>Microbacteriaceae</taxon>
        <taxon>Cryobacterium</taxon>
    </lineage>
</organism>